<feature type="transmembrane region" description="Helical" evidence="2">
    <location>
        <begin position="21"/>
        <end position="42"/>
    </location>
</feature>
<protein>
    <submittedName>
        <fullName evidence="3">Uncharacterized protein</fullName>
    </submittedName>
</protein>
<keyword evidence="2" id="KW-0472">Membrane</keyword>
<name>A0ABQ1SDC9_9FLAO</name>
<accession>A0ABQ1SDC9</accession>
<keyword evidence="2" id="KW-1133">Transmembrane helix</keyword>
<evidence type="ECO:0000256" key="2">
    <source>
        <dbReference type="SAM" id="Phobius"/>
    </source>
</evidence>
<proteinExistence type="predicted"/>
<evidence type="ECO:0000313" key="3">
    <source>
        <dbReference type="EMBL" id="GGE28857.1"/>
    </source>
</evidence>
<sequence>MIIPITQSIFEKVKKTKVPNYVGWLSMIFGIFLMFNSLYLIFKTTQSNAEQNLKLANKYIDEGNLDTVPYFIAKAKLFSNKKAVELEKELINYKDSSYVRNILAEMSDDDYNLLINKDLKKKYLNHSTLNQLLYDRLYEISPNRKKIVEQVQEEKERVRIAAEKERERQQKIKEQQERKKLIEAQFSPWDGSHLELTKLIKKSMNDPDSYEHIETRFKDENEYIFIITEFRGKNAFGGKVINSVSAKADVNGNIIEIIK</sequence>
<dbReference type="EMBL" id="BMGM01000002">
    <property type="protein sequence ID" value="GGE28857.1"/>
    <property type="molecule type" value="Genomic_DNA"/>
</dbReference>
<organism evidence="3 4">
    <name type="scientific">Psychroflexus planctonicus</name>
    <dbReference type="NCBI Taxonomy" id="1526575"/>
    <lineage>
        <taxon>Bacteria</taxon>
        <taxon>Pseudomonadati</taxon>
        <taxon>Bacteroidota</taxon>
        <taxon>Flavobacteriia</taxon>
        <taxon>Flavobacteriales</taxon>
        <taxon>Flavobacteriaceae</taxon>
        <taxon>Psychroflexus</taxon>
    </lineage>
</organism>
<evidence type="ECO:0000313" key="4">
    <source>
        <dbReference type="Proteomes" id="UP000599179"/>
    </source>
</evidence>
<evidence type="ECO:0000256" key="1">
    <source>
        <dbReference type="SAM" id="Coils"/>
    </source>
</evidence>
<keyword evidence="1" id="KW-0175">Coiled coil</keyword>
<gene>
    <name evidence="3" type="ORF">GCM10010832_06870</name>
</gene>
<reference evidence="4" key="1">
    <citation type="journal article" date="2019" name="Int. J. Syst. Evol. Microbiol.">
        <title>The Global Catalogue of Microorganisms (GCM) 10K type strain sequencing project: providing services to taxonomists for standard genome sequencing and annotation.</title>
        <authorList>
            <consortium name="The Broad Institute Genomics Platform"/>
            <consortium name="The Broad Institute Genome Sequencing Center for Infectious Disease"/>
            <person name="Wu L."/>
            <person name="Ma J."/>
        </authorList>
    </citation>
    <scope>NUCLEOTIDE SEQUENCE [LARGE SCALE GENOMIC DNA]</scope>
    <source>
        <strain evidence="4">CGMCC 1.12931</strain>
    </source>
</reference>
<comment type="caution">
    <text evidence="3">The sequence shown here is derived from an EMBL/GenBank/DDBJ whole genome shotgun (WGS) entry which is preliminary data.</text>
</comment>
<feature type="coiled-coil region" evidence="1">
    <location>
        <begin position="144"/>
        <end position="185"/>
    </location>
</feature>
<keyword evidence="4" id="KW-1185">Reference proteome</keyword>
<keyword evidence="2" id="KW-0812">Transmembrane</keyword>
<dbReference type="Proteomes" id="UP000599179">
    <property type="component" value="Unassembled WGS sequence"/>
</dbReference>